<gene>
    <name evidence="2" type="ORF">J8380_11145</name>
</gene>
<dbReference type="PANTHER" id="PTHR12526">
    <property type="entry name" value="GLYCOSYLTRANSFERASE"/>
    <property type="match status" value="1"/>
</dbReference>
<evidence type="ECO:0000313" key="2">
    <source>
        <dbReference type="EMBL" id="QTR48839.1"/>
    </source>
</evidence>
<dbReference type="PANTHER" id="PTHR12526:SF630">
    <property type="entry name" value="GLYCOSYLTRANSFERASE"/>
    <property type="match status" value="1"/>
</dbReference>
<evidence type="ECO:0000313" key="3">
    <source>
        <dbReference type="Proteomes" id="UP000672027"/>
    </source>
</evidence>
<dbReference type="InterPro" id="IPR001296">
    <property type="entry name" value="Glyco_trans_1"/>
</dbReference>
<accession>A0ABX7X4T5</accession>
<protein>
    <submittedName>
        <fullName evidence="2">Glycosyltransferase family 4 protein</fullName>
    </submittedName>
</protein>
<dbReference type="Gene3D" id="3.40.50.2000">
    <property type="entry name" value="Glycogen Phosphorylase B"/>
    <property type="match status" value="2"/>
</dbReference>
<dbReference type="Pfam" id="PF00534">
    <property type="entry name" value="Glycos_transf_1"/>
    <property type="match status" value="1"/>
</dbReference>
<organism evidence="2 3">
    <name type="scientific">Candidatus Thiothrix anitrata</name>
    <dbReference type="NCBI Taxonomy" id="2823902"/>
    <lineage>
        <taxon>Bacteria</taxon>
        <taxon>Pseudomonadati</taxon>
        <taxon>Pseudomonadota</taxon>
        <taxon>Gammaproteobacteria</taxon>
        <taxon>Thiotrichales</taxon>
        <taxon>Thiotrichaceae</taxon>
        <taxon>Thiothrix</taxon>
    </lineage>
</organism>
<proteinExistence type="predicted"/>
<feature type="domain" description="Glycosyl transferase family 1" evidence="1">
    <location>
        <begin position="211"/>
        <end position="366"/>
    </location>
</feature>
<dbReference type="RefSeq" id="WP_210225718.1">
    <property type="nucleotide sequence ID" value="NZ_CP072800.1"/>
</dbReference>
<sequence length="375" mass="42915">MTRRLIYLHCLSFPSESGQTIQVLRDYYAMLKHDFEIHLFYLLEKENVVAVDMKQELSKFGLAENSSFHLHGITGKHKSRGNLIDLATGLLRVNDILIVRTMDHALDALKIRNKVKKTKVLMELHETAIPHLIYFENKRWLRGYISYWRERYIFSRVNALICTAQPQADLLDKLFSKHATKLVLPNAVPDEWLSKKSDIMTQCNDSSFHLRYAGQFSKWKNTEILFEALSLLPDNFILDLAGGKSCDQSLTAIYINDLATKYKVNDRVNYVGVLQPTSVIEFISSANLLLLPLGNNVQSMYFTSPMKIFEYAISGVAAIIASQPTTRSLVSKSQVAFFDGNSAKSLAAKINYLYLNPDLRLELAKNFFLWVRLFL</sequence>
<dbReference type="SUPFAM" id="SSF53756">
    <property type="entry name" value="UDP-Glycosyltransferase/glycogen phosphorylase"/>
    <property type="match status" value="1"/>
</dbReference>
<evidence type="ECO:0000259" key="1">
    <source>
        <dbReference type="Pfam" id="PF00534"/>
    </source>
</evidence>
<dbReference type="EMBL" id="CP072800">
    <property type="protein sequence ID" value="QTR48839.1"/>
    <property type="molecule type" value="Genomic_DNA"/>
</dbReference>
<dbReference type="Proteomes" id="UP000672027">
    <property type="component" value="Chromosome"/>
</dbReference>
<name>A0ABX7X4T5_9GAMM</name>
<reference evidence="2 3" key="1">
    <citation type="submission" date="2021-04" db="EMBL/GenBank/DDBJ databases">
        <title>Genomics, taxonomy and metabolism of representatives of sulfur bacteria of the genus Thiothrix: Thiothrix fructosivorans QT, Thiothrix unzii A1T and three new species, Thiothrix subterranea sp. nov., Thiothrix litoralis sp. nov. and 'Candidatus Thiothrix anitrata' sp. nov.</title>
        <authorList>
            <person name="Ravin N.V."/>
            <person name="Smolyakov D."/>
            <person name="Rudenko T.S."/>
            <person name="Mardanov A.V."/>
            <person name="Beletsky A.V."/>
            <person name="Markov N.D."/>
            <person name="Fomenkov A.I."/>
            <person name="Roberts R.J."/>
            <person name="Karnachuk O.V."/>
            <person name="Novikov A."/>
            <person name="Grabovich M.Y."/>
        </authorList>
    </citation>
    <scope>NUCLEOTIDE SEQUENCE [LARGE SCALE GENOMIC DNA]</scope>
    <source>
        <strain evidence="2 3">A52</strain>
    </source>
</reference>
<keyword evidence="3" id="KW-1185">Reference proteome</keyword>